<reference evidence="2 3" key="1">
    <citation type="submission" date="2016-10" db="EMBL/GenBank/DDBJ databases">
        <authorList>
            <person name="de Groot N.N."/>
        </authorList>
    </citation>
    <scope>NUCLEOTIDE SEQUENCE [LARGE SCALE GENOMIC DNA]</scope>
    <source>
        <strain evidence="2 3">CGMCC 1.3801</strain>
    </source>
</reference>
<evidence type="ECO:0000313" key="3">
    <source>
        <dbReference type="Proteomes" id="UP000182124"/>
    </source>
</evidence>
<feature type="domain" description="NAD(P)-binding" evidence="1">
    <location>
        <begin position="9"/>
        <end position="122"/>
    </location>
</feature>
<dbReference type="AlphaFoldDB" id="A0A1G4W6V9"/>
<organism evidence="2 3">
    <name type="scientific">Flavobacterium saliperosum</name>
    <dbReference type="NCBI Taxonomy" id="329186"/>
    <lineage>
        <taxon>Bacteria</taxon>
        <taxon>Pseudomonadati</taxon>
        <taxon>Bacteroidota</taxon>
        <taxon>Flavobacteriia</taxon>
        <taxon>Flavobacteriales</taxon>
        <taxon>Flavobacteriaceae</taxon>
        <taxon>Flavobacterium</taxon>
    </lineage>
</organism>
<evidence type="ECO:0000313" key="2">
    <source>
        <dbReference type="EMBL" id="SCX17715.1"/>
    </source>
</evidence>
<gene>
    <name evidence="2" type="ORF">SAMN02927925_02561</name>
</gene>
<dbReference type="Proteomes" id="UP000182124">
    <property type="component" value="Unassembled WGS sequence"/>
</dbReference>
<dbReference type="PANTHER" id="PTHR14097:SF7">
    <property type="entry name" value="OXIDOREDUCTASE HTATIP2"/>
    <property type="match status" value="1"/>
</dbReference>
<dbReference type="InterPro" id="IPR016040">
    <property type="entry name" value="NAD(P)-bd_dom"/>
</dbReference>
<sequence>MKKTALLLGASGLTGCLLLELLLSDSDYDKIKLFSRKKIDLSHPKIEEHLVDVLQLENHATEFTGDVVFCCIGTTKAKTPDETEYKAIDYGIPVTAAQLAKQNNIPTFIVISALGANAKSTIFYNRIKGEMEAKIIAAGIPRTFILEPSLISGNRKEARIGETMGIYFMKIINPLLFGKLKKYRSIAPENIAKTMWYLSKNEYPKTIITSDVIFELSQSV</sequence>
<dbReference type="RefSeq" id="WP_023577445.1">
    <property type="nucleotide sequence ID" value="NZ_CBCSBQ010000012.1"/>
</dbReference>
<dbReference type="eggNOG" id="COG0702">
    <property type="taxonomic scope" value="Bacteria"/>
</dbReference>
<dbReference type="EMBL" id="FMTY01000008">
    <property type="protein sequence ID" value="SCX17715.1"/>
    <property type="molecule type" value="Genomic_DNA"/>
</dbReference>
<dbReference type="Gene3D" id="3.40.50.720">
    <property type="entry name" value="NAD(P)-binding Rossmann-like Domain"/>
    <property type="match status" value="1"/>
</dbReference>
<evidence type="ECO:0000259" key="1">
    <source>
        <dbReference type="Pfam" id="PF13460"/>
    </source>
</evidence>
<dbReference type="Pfam" id="PF13460">
    <property type="entry name" value="NAD_binding_10"/>
    <property type="match status" value="1"/>
</dbReference>
<dbReference type="PANTHER" id="PTHR14097">
    <property type="entry name" value="OXIDOREDUCTASE HTATIP2"/>
    <property type="match status" value="1"/>
</dbReference>
<dbReference type="SUPFAM" id="SSF51735">
    <property type="entry name" value="NAD(P)-binding Rossmann-fold domains"/>
    <property type="match status" value="1"/>
</dbReference>
<dbReference type="InterPro" id="IPR036291">
    <property type="entry name" value="NAD(P)-bd_dom_sf"/>
</dbReference>
<proteinExistence type="predicted"/>
<protein>
    <submittedName>
        <fullName evidence="2">NADH(P)-binding</fullName>
    </submittedName>
</protein>
<dbReference type="PROSITE" id="PS51257">
    <property type="entry name" value="PROKAR_LIPOPROTEIN"/>
    <property type="match status" value="1"/>
</dbReference>
<dbReference type="STRING" id="329186.SAMN02927925_02561"/>
<name>A0A1G4W6V9_9FLAO</name>
<accession>A0A1G4W6V9</accession>